<dbReference type="EMBL" id="JAHXZJ010002237">
    <property type="protein sequence ID" value="KAH0547145.1"/>
    <property type="molecule type" value="Genomic_DNA"/>
</dbReference>
<evidence type="ECO:0000313" key="2">
    <source>
        <dbReference type="Proteomes" id="UP000826195"/>
    </source>
</evidence>
<organism evidence="1 2">
    <name type="scientific">Cotesia glomerata</name>
    <name type="common">Lepidopteran parasitic wasp</name>
    <name type="synonym">Apanteles glomeratus</name>
    <dbReference type="NCBI Taxonomy" id="32391"/>
    <lineage>
        <taxon>Eukaryota</taxon>
        <taxon>Metazoa</taxon>
        <taxon>Ecdysozoa</taxon>
        <taxon>Arthropoda</taxon>
        <taxon>Hexapoda</taxon>
        <taxon>Insecta</taxon>
        <taxon>Pterygota</taxon>
        <taxon>Neoptera</taxon>
        <taxon>Endopterygota</taxon>
        <taxon>Hymenoptera</taxon>
        <taxon>Apocrita</taxon>
        <taxon>Ichneumonoidea</taxon>
        <taxon>Braconidae</taxon>
        <taxon>Microgastrinae</taxon>
        <taxon>Cotesia</taxon>
    </lineage>
</organism>
<evidence type="ECO:0000313" key="1">
    <source>
        <dbReference type="EMBL" id="KAH0547145.1"/>
    </source>
</evidence>
<dbReference type="AlphaFoldDB" id="A0AAV7I8U9"/>
<gene>
    <name evidence="1" type="ORF">KQX54_017257</name>
</gene>
<comment type="caution">
    <text evidence="1">The sequence shown here is derived from an EMBL/GenBank/DDBJ whole genome shotgun (WGS) entry which is preliminary data.</text>
</comment>
<keyword evidence="2" id="KW-1185">Reference proteome</keyword>
<protein>
    <submittedName>
        <fullName evidence="1">Uncharacterized protein</fullName>
    </submittedName>
</protein>
<accession>A0AAV7I8U9</accession>
<dbReference type="Proteomes" id="UP000826195">
    <property type="component" value="Unassembled WGS sequence"/>
</dbReference>
<name>A0AAV7I8U9_COTGL</name>
<sequence length="118" mass="13301">MCSSSEKNGLCTKQKVYVIPTEWASYPKGTLDCIVYSGVKEHYNRYNTAKGASITIGEVSAKAKLYKGYVWMRKEFDQSQKPYSSEYSQALLDNYACKHNTNAITTLSAFLSISQFQP</sequence>
<proteinExistence type="predicted"/>
<reference evidence="1 2" key="1">
    <citation type="journal article" date="2021" name="J. Hered.">
        <title>A chromosome-level genome assembly of the parasitoid wasp, Cotesia glomerata (Hymenoptera: Braconidae).</title>
        <authorList>
            <person name="Pinto B.J."/>
            <person name="Weis J.J."/>
            <person name="Gamble T."/>
            <person name="Ode P.J."/>
            <person name="Paul R."/>
            <person name="Zaspel J.M."/>
        </authorList>
    </citation>
    <scope>NUCLEOTIDE SEQUENCE [LARGE SCALE GENOMIC DNA]</scope>
    <source>
        <strain evidence="1">CgM1</strain>
    </source>
</reference>